<reference evidence="1 2" key="1">
    <citation type="submission" date="2019-11" db="EMBL/GenBank/DDBJ databases">
        <authorList>
            <person name="Li J."/>
        </authorList>
    </citation>
    <scope>NUCLEOTIDE SEQUENCE [LARGE SCALE GENOMIC DNA]</scope>
    <source>
        <strain evidence="1 2">J4</strain>
    </source>
</reference>
<protein>
    <submittedName>
        <fullName evidence="1">Uncharacterized protein</fullName>
    </submittedName>
</protein>
<dbReference type="EMBL" id="WJNH01000006">
    <property type="protein sequence ID" value="MRG86715.1"/>
    <property type="molecule type" value="Genomic_DNA"/>
</dbReference>
<name>A0A6G1X730_9BACI</name>
<sequence length="47" mass="5389">MKKIQFIVLFVQVEHIKQLESYPLLNVLIAKRIQQEKPSIVNGAIIG</sequence>
<dbReference type="AlphaFoldDB" id="A0A6G1X730"/>
<accession>A0A6G1X730</accession>
<evidence type="ECO:0000313" key="2">
    <source>
        <dbReference type="Proteomes" id="UP000480185"/>
    </source>
</evidence>
<proteinExistence type="predicted"/>
<keyword evidence="2" id="KW-1185">Reference proteome</keyword>
<dbReference type="Proteomes" id="UP000480185">
    <property type="component" value="Unassembled WGS sequence"/>
</dbReference>
<comment type="caution">
    <text evidence="1">The sequence shown here is derived from an EMBL/GenBank/DDBJ whole genome shotgun (WGS) entry which is preliminary data.</text>
</comment>
<gene>
    <name evidence="1" type="ORF">GH754_10370</name>
</gene>
<evidence type="ECO:0000313" key="1">
    <source>
        <dbReference type="EMBL" id="MRG86715.1"/>
    </source>
</evidence>
<organism evidence="1 2">
    <name type="scientific">Salinibacillus xinjiangensis</name>
    <dbReference type="NCBI Taxonomy" id="1229268"/>
    <lineage>
        <taxon>Bacteria</taxon>
        <taxon>Bacillati</taxon>
        <taxon>Bacillota</taxon>
        <taxon>Bacilli</taxon>
        <taxon>Bacillales</taxon>
        <taxon>Bacillaceae</taxon>
        <taxon>Salinibacillus</taxon>
    </lineage>
</organism>